<dbReference type="GO" id="GO:0003723">
    <property type="term" value="F:RNA binding"/>
    <property type="evidence" value="ECO:0007669"/>
    <property type="project" value="InterPro"/>
</dbReference>
<keyword evidence="7" id="KW-0413">Isomerase</keyword>
<dbReference type="PANTHER" id="PTHR21600">
    <property type="entry name" value="MITOCHONDRIAL RNA PSEUDOURIDINE SYNTHASE"/>
    <property type="match status" value="1"/>
</dbReference>
<name>A0AAN7XYI0_ELEMC</name>
<dbReference type="GO" id="GO:0005739">
    <property type="term" value="C:mitochondrion"/>
    <property type="evidence" value="ECO:0007669"/>
    <property type="project" value="UniProtKB-SubCell"/>
</dbReference>
<reference evidence="13 14" key="1">
    <citation type="journal article" date="2023" name="Genes (Basel)">
        <title>Chromosome-Level Genome Assembly and Circadian Gene Repertoire of the Patagonia Blennie Eleginops maclovinus-The Closest Ancestral Proxy of Antarctic Cryonotothenioids.</title>
        <authorList>
            <person name="Cheng C.C."/>
            <person name="Rivera-Colon A.G."/>
            <person name="Minhas B.F."/>
            <person name="Wilson L."/>
            <person name="Rayamajhi N."/>
            <person name="Vargas-Chacoff L."/>
            <person name="Catchen J.M."/>
        </authorList>
    </citation>
    <scope>NUCLEOTIDE SEQUENCE [LARGE SCALE GENOMIC DNA]</scope>
    <source>
        <strain evidence="13">JMC-PN-2008</strain>
    </source>
</reference>
<protein>
    <recommendedName>
        <fullName evidence="9">Pseudouridylate synthase RPUSD4, mitochondrial</fullName>
    </recommendedName>
    <alternativeName>
        <fullName evidence="10">RNA pseudouridylate synthase domain-containing protein 4</fullName>
    </alternativeName>
</protein>
<comment type="catalytic activity">
    <reaction evidence="1">
        <text>a uridine in mRNA = a pseudouridine in mRNA</text>
        <dbReference type="Rhea" id="RHEA:56644"/>
        <dbReference type="Rhea" id="RHEA-COMP:14658"/>
        <dbReference type="Rhea" id="RHEA-COMP:14659"/>
        <dbReference type="ChEBI" id="CHEBI:65314"/>
        <dbReference type="ChEBI" id="CHEBI:65315"/>
    </reaction>
</comment>
<dbReference type="FunFam" id="3.30.2350.10:FF:000015">
    <property type="entry name" value="Mitochondrial RNA pseudouridine synthase RPUSD4"/>
    <property type="match status" value="1"/>
</dbReference>
<evidence type="ECO:0000256" key="7">
    <source>
        <dbReference type="ARBA" id="ARBA00023235"/>
    </source>
</evidence>
<proteinExistence type="inferred from homology"/>
<dbReference type="InterPro" id="IPR020103">
    <property type="entry name" value="PsdUridine_synth_cat_dom_sf"/>
</dbReference>
<evidence type="ECO:0000256" key="9">
    <source>
        <dbReference type="ARBA" id="ARBA00039953"/>
    </source>
</evidence>
<evidence type="ECO:0000256" key="1">
    <source>
        <dbReference type="ARBA" id="ARBA00001166"/>
    </source>
</evidence>
<evidence type="ECO:0000256" key="4">
    <source>
        <dbReference type="ARBA" id="ARBA00010876"/>
    </source>
</evidence>
<dbReference type="InterPro" id="IPR050188">
    <property type="entry name" value="RluA_PseudoU_synthase"/>
</dbReference>
<dbReference type="Pfam" id="PF00849">
    <property type="entry name" value="PseudoU_synth_2"/>
    <property type="match status" value="1"/>
</dbReference>
<dbReference type="GO" id="GO:0009982">
    <property type="term" value="F:pseudouridine synthase activity"/>
    <property type="evidence" value="ECO:0007669"/>
    <property type="project" value="InterPro"/>
</dbReference>
<dbReference type="SUPFAM" id="SSF55120">
    <property type="entry name" value="Pseudouridine synthase"/>
    <property type="match status" value="1"/>
</dbReference>
<evidence type="ECO:0000256" key="3">
    <source>
        <dbReference type="ARBA" id="ARBA00004173"/>
    </source>
</evidence>
<evidence type="ECO:0000259" key="12">
    <source>
        <dbReference type="Pfam" id="PF00849"/>
    </source>
</evidence>
<comment type="caution">
    <text evidence="13">The sequence shown here is derived from an EMBL/GenBank/DDBJ whole genome shotgun (WGS) entry which is preliminary data.</text>
</comment>
<comment type="catalytic activity">
    <reaction evidence="8">
        <text>a uridine in tRNA = a pseudouridine in tRNA</text>
        <dbReference type="Rhea" id="RHEA:54572"/>
        <dbReference type="Rhea" id="RHEA-COMP:13339"/>
        <dbReference type="Rhea" id="RHEA-COMP:13934"/>
        <dbReference type="ChEBI" id="CHEBI:65314"/>
        <dbReference type="ChEBI" id="CHEBI:65315"/>
    </reaction>
</comment>
<dbReference type="EMBL" id="JAUZQC010000004">
    <property type="protein sequence ID" value="KAK5872461.1"/>
    <property type="molecule type" value="Genomic_DNA"/>
</dbReference>
<dbReference type="PANTHER" id="PTHR21600:SF83">
    <property type="entry name" value="PSEUDOURIDYLATE SYNTHASE RPUSD4, MITOCHONDRIAL"/>
    <property type="match status" value="1"/>
</dbReference>
<keyword evidence="6" id="KW-0496">Mitochondrion</keyword>
<evidence type="ECO:0000313" key="13">
    <source>
        <dbReference type="EMBL" id="KAK5872461.1"/>
    </source>
</evidence>
<feature type="compositionally biased region" description="Basic and acidic residues" evidence="11">
    <location>
        <begin position="72"/>
        <end position="84"/>
    </location>
</feature>
<dbReference type="CDD" id="cd02869">
    <property type="entry name" value="PseudoU_synth_RluA_like"/>
    <property type="match status" value="1"/>
</dbReference>
<evidence type="ECO:0000313" key="14">
    <source>
        <dbReference type="Proteomes" id="UP001346869"/>
    </source>
</evidence>
<reference evidence="13 14" key="2">
    <citation type="journal article" date="2023" name="Mol. Biol. Evol.">
        <title>Genomics of Secondarily Temperate Adaptation in the Only Non-Antarctic Icefish.</title>
        <authorList>
            <person name="Rivera-Colon A.G."/>
            <person name="Rayamajhi N."/>
            <person name="Minhas B.F."/>
            <person name="Madrigal G."/>
            <person name="Bilyk K.T."/>
            <person name="Yoon V."/>
            <person name="Hune M."/>
            <person name="Gregory S."/>
            <person name="Cheng C.H.C."/>
            <person name="Catchen J.M."/>
        </authorList>
    </citation>
    <scope>NUCLEOTIDE SEQUENCE [LARGE SCALE GENOMIC DNA]</scope>
    <source>
        <strain evidence="13">JMC-PN-2008</strain>
    </source>
</reference>
<dbReference type="Gene3D" id="3.30.2350.10">
    <property type="entry name" value="Pseudouridine synthase"/>
    <property type="match status" value="1"/>
</dbReference>
<dbReference type="AlphaFoldDB" id="A0AAN7XYI0"/>
<evidence type="ECO:0000256" key="10">
    <source>
        <dbReference type="ARBA" id="ARBA00041563"/>
    </source>
</evidence>
<accession>A0AAN7XYI0</accession>
<sequence>MNSCRRIACREWRSGLNTVFSRVTAPSLCRSQATCAAPDPNTGEKPRLRAIDLAKEVQKETTNTQAAGQRTKTREAGQRTKPEAAEAAAAEIPPPLSGQQKRVMELKRFSLQLQQVHPNVLAKHLLRSVLYQDNDVVITNKPYGVPVREECGGTSISSVLPVLCKMMDGMKMKSDSQLIPCLRLEKETTGVLLLARSEKVVQHILNLHTNNQVQRKYWVVIVGVPVPSEGVIDIPIIEREVPGPRPHYKMALSPLFRVNDAGDGVTKVRAQRQAHPAVTKYKVLDSGSGCSLVELQPLTEVKHQMRVHMALALTCPILGDHKYSHSSKLAPQKLPERVLVKLGLEQSKVRHLPLHLLAQQLTLPGTKEEDISVTCPLPKYFKQTLNRLRLESSDEKDQI</sequence>
<keyword evidence="5" id="KW-0809">Transit peptide</keyword>
<feature type="compositionally biased region" description="Polar residues" evidence="11">
    <location>
        <begin position="60"/>
        <end position="70"/>
    </location>
</feature>
<comment type="catalytic activity">
    <reaction evidence="2">
        <text>uridine in 5S rRNA = pseudouridine in 5S rRNA</text>
        <dbReference type="Rhea" id="RHEA:47036"/>
        <dbReference type="Rhea" id="RHEA-COMP:11730"/>
        <dbReference type="Rhea" id="RHEA-COMP:11731"/>
        <dbReference type="ChEBI" id="CHEBI:65314"/>
        <dbReference type="ChEBI" id="CHEBI:65315"/>
    </reaction>
</comment>
<dbReference type="Proteomes" id="UP001346869">
    <property type="component" value="Unassembled WGS sequence"/>
</dbReference>
<evidence type="ECO:0000256" key="2">
    <source>
        <dbReference type="ARBA" id="ARBA00001896"/>
    </source>
</evidence>
<keyword evidence="14" id="KW-1185">Reference proteome</keyword>
<dbReference type="InterPro" id="IPR006145">
    <property type="entry name" value="PsdUridine_synth_RsuA/RluA"/>
</dbReference>
<comment type="subcellular location">
    <subcellularLocation>
        <location evidence="3">Mitochondrion</location>
    </subcellularLocation>
</comment>
<dbReference type="GO" id="GO:0001522">
    <property type="term" value="P:pseudouridine synthesis"/>
    <property type="evidence" value="ECO:0007669"/>
    <property type="project" value="InterPro"/>
</dbReference>
<evidence type="ECO:0000256" key="11">
    <source>
        <dbReference type="SAM" id="MobiDB-lite"/>
    </source>
</evidence>
<feature type="region of interest" description="Disordered" evidence="11">
    <location>
        <begin position="57"/>
        <end position="91"/>
    </location>
</feature>
<evidence type="ECO:0000256" key="6">
    <source>
        <dbReference type="ARBA" id="ARBA00023128"/>
    </source>
</evidence>
<evidence type="ECO:0000256" key="8">
    <source>
        <dbReference type="ARBA" id="ARBA00036943"/>
    </source>
</evidence>
<gene>
    <name evidence="13" type="ORF">PBY51_013163</name>
</gene>
<feature type="domain" description="Pseudouridine synthase RsuA/RluA-like" evidence="12">
    <location>
        <begin position="135"/>
        <end position="310"/>
    </location>
</feature>
<evidence type="ECO:0000256" key="5">
    <source>
        <dbReference type="ARBA" id="ARBA00022946"/>
    </source>
</evidence>
<organism evidence="13 14">
    <name type="scientific">Eleginops maclovinus</name>
    <name type="common">Patagonian blennie</name>
    <name type="synonym">Eleginus maclovinus</name>
    <dbReference type="NCBI Taxonomy" id="56733"/>
    <lineage>
        <taxon>Eukaryota</taxon>
        <taxon>Metazoa</taxon>
        <taxon>Chordata</taxon>
        <taxon>Craniata</taxon>
        <taxon>Vertebrata</taxon>
        <taxon>Euteleostomi</taxon>
        <taxon>Actinopterygii</taxon>
        <taxon>Neopterygii</taxon>
        <taxon>Teleostei</taxon>
        <taxon>Neoteleostei</taxon>
        <taxon>Acanthomorphata</taxon>
        <taxon>Eupercaria</taxon>
        <taxon>Perciformes</taxon>
        <taxon>Notothenioidei</taxon>
        <taxon>Eleginopidae</taxon>
        <taxon>Eleginops</taxon>
    </lineage>
</organism>
<comment type="similarity">
    <text evidence="4">Belongs to the pseudouridine synthase RluA family.</text>
</comment>